<dbReference type="InterPro" id="IPR018244">
    <property type="entry name" value="Allrgn_V5/Tpx1_CS"/>
</dbReference>
<dbReference type="PANTHER" id="PTHR10334">
    <property type="entry name" value="CYSTEINE-RICH SECRETORY PROTEIN-RELATED"/>
    <property type="match status" value="1"/>
</dbReference>
<comment type="caution">
    <text evidence="5">The sequence shown here is derived from an EMBL/GenBank/DDBJ whole genome shotgun (WGS) entry which is preliminary data.</text>
</comment>
<feature type="chain" id="PRO_5043900992" evidence="3">
    <location>
        <begin position="24"/>
        <end position="209"/>
    </location>
</feature>
<dbReference type="GO" id="GO:0005576">
    <property type="term" value="C:extracellular region"/>
    <property type="evidence" value="ECO:0007669"/>
    <property type="project" value="UniProtKB-SubCell"/>
</dbReference>
<dbReference type="AlphaFoldDB" id="A0AAW1IDZ7"/>
<dbReference type="InterPro" id="IPR001283">
    <property type="entry name" value="CRISP-related"/>
</dbReference>
<reference evidence="5 6" key="1">
    <citation type="journal article" date="2024" name="BMC Genomics">
        <title>De novo assembly and annotation of Popillia japonica's genome with initial clues to its potential as an invasive pest.</title>
        <authorList>
            <person name="Cucini C."/>
            <person name="Boschi S."/>
            <person name="Funari R."/>
            <person name="Cardaioli E."/>
            <person name="Iannotti N."/>
            <person name="Marturano G."/>
            <person name="Paoli F."/>
            <person name="Bruttini M."/>
            <person name="Carapelli A."/>
            <person name="Frati F."/>
            <person name="Nardi F."/>
        </authorList>
    </citation>
    <scope>NUCLEOTIDE SEQUENCE [LARGE SCALE GENOMIC DNA]</scope>
    <source>
        <strain evidence="5">DMR45628</strain>
    </source>
</reference>
<proteinExistence type="predicted"/>
<sequence length="209" mass="24375">MFDIKILTSFTIIAIVFVYHVNSCEKGQEIYQRGVFEDDIVTILKEHNRYRQNIMDGVVPGQPQGVGLNYLRWDEKLARTAQHAADKCIFDHTVYVDARWDDKCGQSLYRAEKPFITQFHKYDYNWTRVIEHWYLEVHNYTYGPIRNEDNNLTGHYTQLVWADTELVGCGYVAYENENGTITNNDVALLHVCHYGPPGNRGNYPPYELA</sequence>
<dbReference type="SUPFAM" id="SSF55797">
    <property type="entry name" value="PR-1-like"/>
    <property type="match status" value="1"/>
</dbReference>
<feature type="signal peptide" evidence="3">
    <location>
        <begin position="1"/>
        <end position="23"/>
    </location>
</feature>
<dbReference type="Gene3D" id="3.40.33.10">
    <property type="entry name" value="CAP"/>
    <property type="match status" value="1"/>
</dbReference>
<evidence type="ECO:0000313" key="5">
    <source>
        <dbReference type="EMBL" id="KAK9687688.1"/>
    </source>
</evidence>
<evidence type="ECO:0000256" key="3">
    <source>
        <dbReference type="SAM" id="SignalP"/>
    </source>
</evidence>
<gene>
    <name evidence="5" type="ORF">QE152_g36089</name>
</gene>
<dbReference type="PRINTS" id="PR00838">
    <property type="entry name" value="V5ALLERGEN"/>
</dbReference>
<evidence type="ECO:0000256" key="1">
    <source>
        <dbReference type="ARBA" id="ARBA00004613"/>
    </source>
</evidence>
<dbReference type="EMBL" id="JASPKY010000629">
    <property type="protein sequence ID" value="KAK9687688.1"/>
    <property type="molecule type" value="Genomic_DNA"/>
</dbReference>
<feature type="domain" description="SCP" evidence="4">
    <location>
        <begin position="38"/>
        <end position="202"/>
    </location>
</feature>
<dbReference type="SMART" id="SM00198">
    <property type="entry name" value="SCP"/>
    <property type="match status" value="1"/>
</dbReference>
<protein>
    <submittedName>
        <fullName evidence="5">Cysteine-rich secretory protein family</fullName>
    </submittedName>
</protein>
<evidence type="ECO:0000256" key="2">
    <source>
        <dbReference type="ARBA" id="ARBA00022525"/>
    </source>
</evidence>
<dbReference type="PROSITE" id="PS01009">
    <property type="entry name" value="CRISP_1"/>
    <property type="match status" value="1"/>
</dbReference>
<dbReference type="CDD" id="cd05380">
    <property type="entry name" value="CAP_euk"/>
    <property type="match status" value="1"/>
</dbReference>
<dbReference type="PRINTS" id="PR00837">
    <property type="entry name" value="V5TPXLIKE"/>
</dbReference>
<accession>A0AAW1IDZ7</accession>
<dbReference type="Pfam" id="PF00188">
    <property type="entry name" value="CAP"/>
    <property type="match status" value="1"/>
</dbReference>
<dbReference type="Proteomes" id="UP001458880">
    <property type="component" value="Unassembled WGS sequence"/>
</dbReference>
<comment type="subcellular location">
    <subcellularLocation>
        <location evidence="1">Secreted</location>
    </subcellularLocation>
</comment>
<keyword evidence="2" id="KW-0964">Secreted</keyword>
<dbReference type="InterPro" id="IPR035940">
    <property type="entry name" value="CAP_sf"/>
</dbReference>
<evidence type="ECO:0000313" key="6">
    <source>
        <dbReference type="Proteomes" id="UP001458880"/>
    </source>
</evidence>
<keyword evidence="6" id="KW-1185">Reference proteome</keyword>
<organism evidence="5 6">
    <name type="scientific">Popillia japonica</name>
    <name type="common">Japanese beetle</name>
    <dbReference type="NCBI Taxonomy" id="7064"/>
    <lineage>
        <taxon>Eukaryota</taxon>
        <taxon>Metazoa</taxon>
        <taxon>Ecdysozoa</taxon>
        <taxon>Arthropoda</taxon>
        <taxon>Hexapoda</taxon>
        <taxon>Insecta</taxon>
        <taxon>Pterygota</taxon>
        <taxon>Neoptera</taxon>
        <taxon>Endopterygota</taxon>
        <taxon>Coleoptera</taxon>
        <taxon>Polyphaga</taxon>
        <taxon>Scarabaeiformia</taxon>
        <taxon>Scarabaeidae</taxon>
        <taxon>Rutelinae</taxon>
        <taxon>Popillia</taxon>
    </lineage>
</organism>
<dbReference type="InterPro" id="IPR014044">
    <property type="entry name" value="CAP_dom"/>
</dbReference>
<name>A0AAW1IDZ7_POPJA</name>
<evidence type="ECO:0000259" key="4">
    <source>
        <dbReference type="SMART" id="SM00198"/>
    </source>
</evidence>
<keyword evidence="3" id="KW-0732">Signal</keyword>
<dbReference type="InterPro" id="IPR002413">
    <property type="entry name" value="V5_allergen-like"/>
</dbReference>